<evidence type="ECO:0000256" key="2">
    <source>
        <dbReference type="ARBA" id="ARBA00023136"/>
    </source>
</evidence>
<dbReference type="Proteomes" id="UP000266915">
    <property type="component" value="Unassembled WGS sequence"/>
</dbReference>
<dbReference type="Pfam" id="PF00144">
    <property type="entry name" value="Beta-lactamase"/>
    <property type="match status" value="1"/>
</dbReference>
<dbReference type="GO" id="GO:0016020">
    <property type="term" value="C:membrane"/>
    <property type="evidence" value="ECO:0007669"/>
    <property type="project" value="UniProtKB-SubCell"/>
</dbReference>
<evidence type="ECO:0000313" key="5">
    <source>
        <dbReference type="Proteomes" id="UP000266915"/>
    </source>
</evidence>
<dbReference type="AlphaFoldDB" id="A0A3N2C5J2"/>
<dbReference type="PANTHER" id="PTHR46825:SF11">
    <property type="entry name" value="PENICILLIN-BINDING PROTEIN 4"/>
    <property type="match status" value="1"/>
</dbReference>
<dbReference type="InterPro" id="IPR050491">
    <property type="entry name" value="AmpC-like"/>
</dbReference>
<dbReference type="EMBL" id="RKHL01000001">
    <property type="protein sequence ID" value="ROR82772.1"/>
    <property type="molecule type" value="Genomic_DNA"/>
</dbReference>
<protein>
    <submittedName>
        <fullName evidence="4">CubicO group peptidase (Beta-lactamase class C family)</fullName>
    </submittedName>
</protein>
<evidence type="ECO:0000259" key="3">
    <source>
        <dbReference type="Pfam" id="PF00144"/>
    </source>
</evidence>
<name>A0A3N2C5J2_9MICO</name>
<evidence type="ECO:0000313" key="4">
    <source>
        <dbReference type="EMBL" id="ROR82772.1"/>
    </source>
</evidence>
<dbReference type="SUPFAM" id="SSF56601">
    <property type="entry name" value="beta-lactamase/transpeptidase-like"/>
    <property type="match status" value="1"/>
</dbReference>
<gene>
    <name evidence="4" type="ORF">EDD42_2868</name>
</gene>
<reference evidence="4 5" key="1">
    <citation type="submission" date="2018-11" db="EMBL/GenBank/DDBJ databases">
        <title>Sequencing the genomes of 1000 actinobacteria strains.</title>
        <authorList>
            <person name="Klenk H.-P."/>
        </authorList>
    </citation>
    <scope>NUCLEOTIDE SEQUENCE [LARGE SCALE GENOMIC DNA]</scope>
    <source>
        <strain evidence="4 5">DSM 14012</strain>
    </source>
</reference>
<dbReference type="PANTHER" id="PTHR46825">
    <property type="entry name" value="D-ALANYL-D-ALANINE-CARBOXYPEPTIDASE/ENDOPEPTIDASE AMPH"/>
    <property type="match status" value="1"/>
</dbReference>
<accession>A0A3N2C5J2</accession>
<dbReference type="InterPro" id="IPR001466">
    <property type="entry name" value="Beta-lactam-related"/>
</dbReference>
<keyword evidence="2" id="KW-0472">Membrane</keyword>
<evidence type="ECO:0000256" key="1">
    <source>
        <dbReference type="ARBA" id="ARBA00004370"/>
    </source>
</evidence>
<comment type="subcellular location">
    <subcellularLocation>
        <location evidence="1">Membrane</location>
    </subcellularLocation>
</comment>
<dbReference type="InterPro" id="IPR012338">
    <property type="entry name" value="Beta-lactam/transpept-like"/>
</dbReference>
<proteinExistence type="predicted"/>
<dbReference type="RefSeq" id="WP_085512643.1">
    <property type="nucleotide sequence ID" value="NZ_FXAP01000004.1"/>
</dbReference>
<keyword evidence="5" id="KW-1185">Reference proteome</keyword>
<feature type="domain" description="Beta-lactamase-related" evidence="3">
    <location>
        <begin position="16"/>
        <end position="334"/>
    </location>
</feature>
<organism evidence="4 5">
    <name type="scientific">Plantibacter flavus</name>
    <dbReference type="NCBI Taxonomy" id="150123"/>
    <lineage>
        <taxon>Bacteria</taxon>
        <taxon>Bacillati</taxon>
        <taxon>Actinomycetota</taxon>
        <taxon>Actinomycetes</taxon>
        <taxon>Micrococcales</taxon>
        <taxon>Microbacteriaceae</taxon>
        <taxon>Plantibacter</taxon>
    </lineage>
</organism>
<dbReference type="Gene3D" id="3.40.710.10">
    <property type="entry name" value="DD-peptidase/beta-lactamase superfamily"/>
    <property type="match status" value="1"/>
</dbReference>
<sequence>MDTESVARVIEATDFSGVVLVKRGDETLFEAARGLASRERDEPITLDTRFDTASITKLFTAAAVLQQVDAGHIDLDESIHEYVDLDGTTIRRDVQLLHLLTHTSGIADDADETAGESYDDLWAERPASSIRETADLLPLFADKEPLAAPGEEANYVNAGYVLLGLALEGVTGLPYRQLIEQQVFALLGMDHSGFVDRRTGEPGLAEGGDVDDDGVWHSNADAFPPLGGPDAGAQSTAADLITFLRAARDAKILTAELTEEFTSPQIEVDEEISYGFGFEFDVDEDGQVRSMYLDGVNPGASGIVRTYFGPTAADAIDVVVLSNSEDGAWDVIRAIDAEL</sequence>
<comment type="caution">
    <text evidence="4">The sequence shown here is derived from an EMBL/GenBank/DDBJ whole genome shotgun (WGS) entry which is preliminary data.</text>
</comment>